<evidence type="ECO:0000256" key="1">
    <source>
        <dbReference type="SAM" id="MobiDB-lite"/>
    </source>
</evidence>
<comment type="caution">
    <text evidence="2">The sequence shown here is derived from an EMBL/GenBank/DDBJ whole genome shotgun (WGS) entry which is preliminary data.</text>
</comment>
<evidence type="ECO:0000313" key="3">
    <source>
        <dbReference type="Proteomes" id="UP001558613"/>
    </source>
</evidence>
<dbReference type="Proteomes" id="UP001558613">
    <property type="component" value="Unassembled WGS sequence"/>
</dbReference>
<gene>
    <name evidence="2" type="ORF">QQF64_013859</name>
</gene>
<organism evidence="2 3">
    <name type="scientific">Cirrhinus molitorella</name>
    <name type="common">mud carp</name>
    <dbReference type="NCBI Taxonomy" id="172907"/>
    <lineage>
        <taxon>Eukaryota</taxon>
        <taxon>Metazoa</taxon>
        <taxon>Chordata</taxon>
        <taxon>Craniata</taxon>
        <taxon>Vertebrata</taxon>
        <taxon>Euteleostomi</taxon>
        <taxon>Actinopterygii</taxon>
        <taxon>Neopterygii</taxon>
        <taxon>Teleostei</taxon>
        <taxon>Ostariophysi</taxon>
        <taxon>Cypriniformes</taxon>
        <taxon>Cyprinidae</taxon>
        <taxon>Labeoninae</taxon>
        <taxon>Labeonini</taxon>
        <taxon>Cirrhinus</taxon>
    </lineage>
</organism>
<reference evidence="2 3" key="1">
    <citation type="submission" date="2023-09" db="EMBL/GenBank/DDBJ databases">
        <authorList>
            <person name="Wang M."/>
        </authorList>
    </citation>
    <scope>NUCLEOTIDE SEQUENCE [LARGE SCALE GENOMIC DNA]</scope>
    <source>
        <strain evidence="2">GT-2023</strain>
        <tissue evidence="2">Liver</tissue>
    </source>
</reference>
<keyword evidence="3" id="KW-1185">Reference proteome</keyword>
<accession>A0ABR3LWJ2</accession>
<evidence type="ECO:0000313" key="2">
    <source>
        <dbReference type="EMBL" id="KAL1255798.1"/>
    </source>
</evidence>
<feature type="region of interest" description="Disordered" evidence="1">
    <location>
        <begin position="69"/>
        <end position="98"/>
    </location>
</feature>
<protein>
    <recommendedName>
        <fullName evidence="4">Secreted protein</fullName>
    </recommendedName>
</protein>
<proteinExistence type="predicted"/>
<evidence type="ECO:0008006" key="4">
    <source>
        <dbReference type="Google" id="ProtNLM"/>
    </source>
</evidence>
<sequence length="98" mass="10480">MSYMPMNPVLARWTARILCSALPAPPAICPSVLHTQLALHTAPGQERGVRRHSSPDICCFRGLRGCGGPLGPGEQRQRPSSHTVLRGTIVSPPHHGGD</sequence>
<dbReference type="EMBL" id="JAYMGO010000019">
    <property type="protein sequence ID" value="KAL1255798.1"/>
    <property type="molecule type" value="Genomic_DNA"/>
</dbReference>
<name>A0ABR3LWJ2_9TELE</name>